<name>A0A139AJF4_GONPJ</name>
<dbReference type="SUPFAM" id="SSF56801">
    <property type="entry name" value="Acetyl-CoA synthetase-like"/>
    <property type="match status" value="1"/>
</dbReference>
<sequence length="606" mass="66501">MLSAEITKVVSETITAKTAHSPHVATLEEYKKLHASSIDDPESFFRRGYLNASVNCVDRWALKHPEQESDEPGQHVHISYGDMLKQVCMLANVLKSFGVKKGDIVAIYLPMVPEAVYAMLACARIGAIHSFVFAGFSAEALRDRISDANCALVITADQGCRGGKRTPLKKITDKAVAECPSVKNVLVLHRPYCPPEIMYAEDPLFILYMSGSTGKPKGVLHTTAGHLLGAALTADVGWITGHSYTVWGPLVIGSTTLVFESILTYPNPGRYWQMVETHKLTQFYTAPTAIRALRRPGDKHITSHDLNSLRVLGSVGEPINPEAWHWYNDVIGNGKCPIVDTYWQTEAGSIMISPLPGAVLTKPGSATVPFFGFEPKLLDPTTDKELEAKKGESIEGVLYMKTPWPSMARTIYGDHKRYLETYMALYPGYYITGDGAEKDSDDYIWIKGRVDDVINVSGHRLSTAEIESALIAHPRVAESTVIGMSDDVTGQAIFAYVVLKDDSAHAPVAYIHQDDASHADLVKKLSHDLVIQVRSHIGPFASPKRVVFVPYLPKTRSGKIMRRILRKIANGEVGASSDEEIGKLGDLSTLADPSIVATLIRKVHNL</sequence>
<dbReference type="Gene3D" id="3.30.300.30">
    <property type="match status" value="1"/>
</dbReference>
<reference evidence="7 8" key="1">
    <citation type="journal article" date="2015" name="Genome Biol. Evol.">
        <title>Phylogenomic analyses indicate that early fungi evolved digesting cell walls of algal ancestors of land plants.</title>
        <authorList>
            <person name="Chang Y."/>
            <person name="Wang S."/>
            <person name="Sekimoto S."/>
            <person name="Aerts A.L."/>
            <person name="Choi C."/>
            <person name="Clum A."/>
            <person name="LaButti K.M."/>
            <person name="Lindquist E.A."/>
            <person name="Yee Ngan C."/>
            <person name="Ohm R.A."/>
            <person name="Salamov A.A."/>
            <person name="Grigoriev I.V."/>
            <person name="Spatafora J.W."/>
            <person name="Berbee M.L."/>
        </authorList>
    </citation>
    <scope>NUCLEOTIDE SEQUENCE [LARGE SCALE GENOMIC DNA]</scope>
    <source>
        <strain evidence="7 8">JEL478</strain>
    </source>
</reference>
<dbReference type="Proteomes" id="UP000070544">
    <property type="component" value="Unassembled WGS sequence"/>
</dbReference>
<keyword evidence="4" id="KW-0067">ATP-binding</keyword>
<evidence type="ECO:0000313" key="7">
    <source>
        <dbReference type="EMBL" id="KXS16936.1"/>
    </source>
</evidence>
<dbReference type="PANTHER" id="PTHR24095:SF14">
    <property type="entry name" value="ACETYL-COENZYME A SYNTHETASE 1"/>
    <property type="match status" value="1"/>
</dbReference>
<protein>
    <recommendedName>
        <fullName evidence="1">acetate--CoA ligase</fullName>
        <ecNumber evidence="1">6.2.1.1</ecNumber>
    </recommendedName>
</protein>
<evidence type="ECO:0000256" key="3">
    <source>
        <dbReference type="ARBA" id="ARBA00022741"/>
    </source>
</evidence>
<dbReference type="EC" id="6.2.1.1" evidence="1"/>
<keyword evidence="8" id="KW-1185">Reference proteome</keyword>
<dbReference type="InterPro" id="IPR025110">
    <property type="entry name" value="AMP-bd_C"/>
</dbReference>
<evidence type="ECO:0000256" key="1">
    <source>
        <dbReference type="ARBA" id="ARBA00013275"/>
    </source>
</evidence>
<dbReference type="AlphaFoldDB" id="A0A139AJF4"/>
<dbReference type="Gene3D" id="3.40.50.12780">
    <property type="entry name" value="N-terminal domain of ligase-like"/>
    <property type="match status" value="1"/>
</dbReference>
<dbReference type="GO" id="GO:0005829">
    <property type="term" value="C:cytosol"/>
    <property type="evidence" value="ECO:0007669"/>
    <property type="project" value="TreeGrafter"/>
</dbReference>
<evidence type="ECO:0000313" key="8">
    <source>
        <dbReference type="Proteomes" id="UP000070544"/>
    </source>
</evidence>
<feature type="domain" description="AMP-dependent synthetase/ligase" evidence="5">
    <location>
        <begin position="59"/>
        <end position="407"/>
    </location>
</feature>
<accession>A0A139AJF4</accession>
<keyword evidence="2 7" id="KW-0436">Ligase</keyword>
<feature type="domain" description="AMP-binding enzyme C-terminal" evidence="6">
    <location>
        <begin position="465"/>
        <end position="559"/>
    </location>
</feature>
<dbReference type="InterPro" id="IPR042099">
    <property type="entry name" value="ANL_N_sf"/>
</dbReference>
<dbReference type="EMBL" id="KQ965749">
    <property type="protein sequence ID" value="KXS16936.1"/>
    <property type="molecule type" value="Genomic_DNA"/>
</dbReference>
<organism evidence="7 8">
    <name type="scientific">Gonapodya prolifera (strain JEL478)</name>
    <name type="common">Monoblepharis prolifera</name>
    <dbReference type="NCBI Taxonomy" id="1344416"/>
    <lineage>
        <taxon>Eukaryota</taxon>
        <taxon>Fungi</taxon>
        <taxon>Fungi incertae sedis</taxon>
        <taxon>Chytridiomycota</taxon>
        <taxon>Chytridiomycota incertae sedis</taxon>
        <taxon>Monoblepharidomycetes</taxon>
        <taxon>Monoblepharidales</taxon>
        <taxon>Gonapodyaceae</taxon>
        <taxon>Gonapodya</taxon>
    </lineage>
</organism>
<evidence type="ECO:0000259" key="6">
    <source>
        <dbReference type="Pfam" id="PF13193"/>
    </source>
</evidence>
<keyword evidence="3" id="KW-0547">Nucleotide-binding</keyword>
<dbReference type="GO" id="GO:0006085">
    <property type="term" value="P:acetyl-CoA biosynthetic process"/>
    <property type="evidence" value="ECO:0007669"/>
    <property type="project" value="TreeGrafter"/>
</dbReference>
<dbReference type="GO" id="GO:0005524">
    <property type="term" value="F:ATP binding"/>
    <property type="evidence" value="ECO:0007669"/>
    <property type="project" value="UniProtKB-KW"/>
</dbReference>
<dbReference type="Pfam" id="PF13193">
    <property type="entry name" value="AMP-binding_C"/>
    <property type="match status" value="1"/>
</dbReference>
<evidence type="ECO:0000259" key="5">
    <source>
        <dbReference type="Pfam" id="PF00501"/>
    </source>
</evidence>
<dbReference type="InterPro" id="IPR000873">
    <property type="entry name" value="AMP-dep_synth/lig_dom"/>
</dbReference>
<dbReference type="InterPro" id="IPR045851">
    <property type="entry name" value="AMP-bd_C_sf"/>
</dbReference>
<evidence type="ECO:0000256" key="4">
    <source>
        <dbReference type="ARBA" id="ARBA00022840"/>
    </source>
</evidence>
<dbReference type="OrthoDB" id="1706066at2759"/>
<evidence type="ECO:0000256" key="2">
    <source>
        <dbReference type="ARBA" id="ARBA00022598"/>
    </source>
</evidence>
<proteinExistence type="predicted"/>
<gene>
    <name evidence="7" type="ORF">M427DRAFT_54963</name>
</gene>
<dbReference type="GO" id="GO:0003987">
    <property type="term" value="F:acetate-CoA ligase activity"/>
    <property type="evidence" value="ECO:0007669"/>
    <property type="project" value="UniProtKB-EC"/>
</dbReference>
<dbReference type="PANTHER" id="PTHR24095">
    <property type="entry name" value="ACETYL-COENZYME A SYNTHETASE"/>
    <property type="match status" value="1"/>
</dbReference>
<dbReference type="OMA" id="AIKASWP"/>
<dbReference type="Pfam" id="PF00501">
    <property type="entry name" value="AMP-binding"/>
    <property type="match status" value="1"/>
</dbReference>
<dbReference type="STRING" id="1344416.A0A139AJF4"/>